<dbReference type="Pfam" id="PF08666">
    <property type="entry name" value="SAF"/>
    <property type="match status" value="1"/>
</dbReference>
<dbReference type="SUPFAM" id="SSF51269">
    <property type="entry name" value="AFP III-like domain"/>
    <property type="match status" value="1"/>
</dbReference>
<dbReference type="EC" id="2.5.1.101" evidence="2"/>
<proteinExistence type="predicted"/>
<keyword evidence="2" id="KW-0808">Transferase</keyword>
<feature type="domain" description="AFP-like" evidence="1">
    <location>
        <begin position="296"/>
        <end position="351"/>
    </location>
</feature>
<dbReference type="Pfam" id="PF03102">
    <property type="entry name" value="NeuB"/>
    <property type="match status" value="1"/>
</dbReference>
<dbReference type="RefSeq" id="WP_128357903.1">
    <property type="nucleotide sequence ID" value="NZ_CP053840.1"/>
</dbReference>
<dbReference type="InterPro" id="IPR013785">
    <property type="entry name" value="Aldolase_TIM"/>
</dbReference>
<dbReference type="InterPro" id="IPR057736">
    <property type="entry name" value="SAF_PseI/NeuA/NeuB"/>
</dbReference>
<dbReference type="InterPro" id="IPR051690">
    <property type="entry name" value="PseI-like"/>
</dbReference>
<evidence type="ECO:0000313" key="2">
    <source>
        <dbReference type="EMBL" id="QKF67536.1"/>
    </source>
</evidence>
<dbReference type="GO" id="GO:0016051">
    <property type="term" value="P:carbohydrate biosynthetic process"/>
    <property type="evidence" value="ECO:0007669"/>
    <property type="project" value="InterPro"/>
</dbReference>
<protein>
    <submittedName>
        <fullName evidence="2">N-acetylneuraminate synthase family protein, putative legionaminic acid synthase LegI</fullName>
        <ecNumber evidence="2">2.5.1.101</ecNumber>
    </submittedName>
</protein>
<dbReference type="Proteomes" id="UP000503482">
    <property type="component" value="Chromosome"/>
</dbReference>
<keyword evidence="3" id="KW-1185">Reference proteome</keyword>
<name>A0AAE7BAF5_9BACT</name>
<dbReference type="PANTHER" id="PTHR42966:SF1">
    <property type="entry name" value="SIALIC ACID SYNTHASE"/>
    <property type="match status" value="1"/>
</dbReference>
<accession>A0AAE7BAF5</accession>
<organism evidence="2 3">
    <name type="scientific">Arcobacter venerupis</name>
    <dbReference type="NCBI Taxonomy" id="1054033"/>
    <lineage>
        <taxon>Bacteria</taxon>
        <taxon>Pseudomonadati</taxon>
        <taxon>Campylobacterota</taxon>
        <taxon>Epsilonproteobacteria</taxon>
        <taxon>Campylobacterales</taxon>
        <taxon>Arcobacteraceae</taxon>
        <taxon>Arcobacter</taxon>
    </lineage>
</organism>
<dbReference type="PROSITE" id="PS50844">
    <property type="entry name" value="AFP_LIKE"/>
    <property type="match status" value="1"/>
</dbReference>
<evidence type="ECO:0000259" key="1">
    <source>
        <dbReference type="PROSITE" id="PS50844"/>
    </source>
</evidence>
<evidence type="ECO:0000313" key="3">
    <source>
        <dbReference type="Proteomes" id="UP000503482"/>
    </source>
</evidence>
<dbReference type="CDD" id="cd11615">
    <property type="entry name" value="SAF_NeuB_like"/>
    <property type="match status" value="1"/>
</dbReference>
<reference evidence="2 3" key="1">
    <citation type="submission" date="2020-05" db="EMBL/GenBank/DDBJ databases">
        <title>Complete genome sequencing of Campylobacter and Arcobacter type strains.</title>
        <authorList>
            <person name="Miller W.G."/>
            <person name="Yee E."/>
        </authorList>
    </citation>
    <scope>NUCLEOTIDE SEQUENCE [LARGE SCALE GENOMIC DNA]</scope>
    <source>
        <strain evidence="2 3">LMG 26156</strain>
    </source>
</reference>
<dbReference type="EMBL" id="CP053840">
    <property type="protein sequence ID" value="QKF67536.1"/>
    <property type="molecule type" value="Genomic_DNA"/>
</dbReference>
<dbReference type="KEGG" id="avp:AVENP_1995"/>
<sequence length="351" mass="38772">MQNISINNKTIGIGFPALIIAEVGVNHNGSVDRGIELIEAAAKAGADVVKFQTYKAKQIVTKSAPRYWDDKLNDDNGGTQYDTFSKLDGMGIEGYKAFKKRCQELNVIFTSTPFNLPDVDLLEEIGVDLYKISSSDITYIQLIKYVASKGKPIILSTGCASIGEIEKAVDIIQKEGNNKIMLQHCILQYPCDDENANLVKMQKIQEIFPNIPVGYSDHTIGITIPAMSVAMGAFSVEKHFTIDNKLPDSPDHKLSANPSQLEDMVNMIRTIEKAKGYFHNGYYPAEEASFLNARKSLVSNCNIKKGTVISENMLTAKRPGIGIYPEYLDFVIGSTAKVDINEDTTILKEMI</sequence>
<dbReference type="InterPro" id="IPR036732">
    <property type="entry name" value="AFP_Neu5c_C_sf"/>
</dbReference>
<dbReference type="InterPro" id="IPR013132">
    <property type="entry name" value="PseI/NeuA/B-like_N"/>
</dbReference>
<dbReference type="Gene3D" id="3.90.1210.10">
    <property type="entry name" value="Antifreeze-like/N-acetylneuraminic acid synthase C-terminal domain"/>
    <property type="match status" value="1"/>
</dbReference>
<dbReference type="AlphaFoldDB" id="A0AAE7BAF5"/>
<dbReference type="Gene3D" id="3.20.20.70">
    <property type="entry name" value="Aldolase class I"/>
    <property type="match status" value="1"/>
</dbReference>
<dbReference type="InterPro" id="IPR013974">
    <property type="entry name" value="SAF"/>
</dbReference>
<dbReference type="GO" id="GO:0047444">
    <property type="term" value="F:N-acylneuraminate-9-phosphate synthase activity"/>
    <property type="evidence" value="ECO:0007669"/>
    <property type="project" value="TreeGrafter"/>
</dbReference>
<dbReference type="PANTHER" id="PTHR42966">
    <property type="entry name" value="N-ACETYLNEURAMINATE SYNTHASE"/>
    <property type="match status" value="1"/>
</dbReference>
<dbReference type="SUPFAM" id="SSF51569">
    <property type="entry name" value="Aldolase"/>
    <property type="match status" value="1"/>
</dbReference>
<dbReference type="InterPro" id="IPR006190">
    <property type="entry name" value="SAF_AFP_Neu5Ac"/>
</dbReference>
<gene>
    <name evidence="2" type="ORF">AVENP_1995</name>
</gene>